<gene>
    <name evidence="2" type="ORF">EYC87_18755</name>
</gene>
<keyword evidence="3" id="KW-1185">Reference proteome</keyword>
<feature type="region of interest" description="Disordered" evidence="1">
    <location>
        <begin position="45"/>
        <end position="64"/>
    </location>
</feature>
<dbReference type="Proteomes" id="UP001143307">
    <property type="component" value="Unassembled WGS sequence"/>
</dbReference>
<evidence type="ECO:0000313" key="3">
    <source>
        <dbReference type="Proteomes" id="UP001143307"/>
    </source>
</evidence>
<organism evidence="2 3">
    <name type="scientific">Candidatus Seongchinamella marina</name>
    <dbReference type="NCBI Taxonomy" id="2518990"/>
    <lineage>
        <taxon>Bacteria</taxon>
        <taxon>Pseudomonadati</taxon>
        <taxon>Pseudomonadota</taxon>
        <taxon>Gammaproteobacteria</taxon>
        <taxon>Cellvibrionales</taxon>
        <taxon>Halieaceae</taxon>
        <taxon>Seongchinamella</taxon>
    </lineage>
</organism>
<evidence type="ECO:0000313" key="2">
    <source>
        <dbReference type="EMBL" id="MCX2975625.1"/>
    </source>
</evidence>
<dbReference type="EMBL" id="SHNP01000010">
    <property type="protein sequence ID" value="MCX2975625.1"/>
    <property type="molecule type" value="Genomic_DNA"/>
</dbReference>
<protein>
    <submittedName>
        <fullName evidence="2">Uncharacterized protein</fullName>
    </submittedName>
</protein>
<name>A0ABT3T042_9GAMM</name>
<accession>A0ABT3T042</accession>
<reference evidence="2" key="1">
    <citation type="submission" date="2019-02" db="EMBL/GenBank/DDBJ databases">
        <authorList>
            <person name="Li S.-H."/>
        </authorList>
    </citation>
    <scope>NUCLEOTIDE SEQUENCE</scope>
    <source>
        <strain evidence="2">IMCC8485</strain>
    </source>
</reference>
<proteinExistence type="predicted"/>
<sequence>MINAFAFSIDIIYLLIIGLNDDYIAESLVIKKILDYLNAKFSAPASANQLPEPRAPPQVSLFDY</sequence>
<comment type="caution">
    <text evidence="2">The sequence shown here is derived from an EMBL/GenBank/DDBJ whole genome shotgun (WGS) entry which is preliminary data.</text>
</comment>
<evidence type="ECO:0000256" key="1">
    <source>
        <dbReference type="SAM" id="MobiDB-lite"/>
    </source>
</evidence>